<protein>
    <submittedName>
        <fullName evidence="1">Uncharacterized protein</fullName>
    </submittedName>
</protein>
<sequence>MRRGGATTVVCGSGGEEERHGWTEVRLHSWAIGSVGLSRGCAAAGSTALVTRCGLAALECGAHGGTGLGSQRRRPGRCDLVVSCHGVNGDGIVGMLLFDDAVAIDEGGRMMSRWRSSDVVVLKKRKGRWRWWSG</sequence>
<dbReference type="Proteomes" id="UP001457282">
    <property type="component" value="Unassembled WGS sequence"/>
</dbReference>
<proteinExistence type="predicted"/>
<dbReference type="EMBL" id="JBEDUW010000005">
    <property type="protein sequence ID" value="KAK9928895.1"/>
    <property type="molecule type" value="Genomic_DNA"/>
</dbReference>
<name>A0AAW1WVP8_RUBAR</name>
<keyword evidence="2" id="KW-1185">Reference proteome</keyword>
<gene>
    <name evidence="1" type="ORF">M0R45_026012</name>
</gene>
<comment type="caution">
    <text evidence="1">The sequence shown here is derived from an EMBL/GenBank/DDBJ whole genome shotgun (WGS) entry which is preliminary data.</text>
</comment>
<evidence type="ECO:0000313" key="2">
    <source>
        <dbReference type="Proteomes" id="UP001457282"/>
    </source>
</evidence>
<reference evidence="1 2" key="1">
    <citation type="journal article" date="2023" name="G3 (Bethesda)">
        <title>A chromosome-length genome assembly and annotation of blackberry (Rubus argutus, cv. 'Hillquist').</title>
        <authorList>
            <person name="Bruna T."/>
            <person name="Aryal R."/>
            <person name="Dudchenko O."/>
            <person name="Sargent D.J."/>
            <person name="Mead D."/>
            <person name="Buti M."/>
            <person name="Cavallini A."/>
            <person name="Hytonen T."/>
            <person name="Andres J."/>
            <person name="Pham M."/>
            <person name="Weisz D."/>
            <person name="Mascagni F."/>
            <person name="Usai G."/>
            <person name="Natali L."/>
            <person name="Bassil N."/>
            <person name="Fernandez G.E."/>
            <person name="Lomsadze A."/>
            <person name="Armour M."/>
            <person name="Olukolu B."/>
            <person name="Poorten T."/>
            <person name="Britton C."/>
            <person name="Davik J."/>
            <person name="Ashrafi H."/>
            <person name="Aiden E.L."/>
            <person name="Borodovsky M."/>
            <person name="Worthington M."/>
        </authorList>
    </citation>
    <scope>NUCLEOTIDE SEQUENCE [LARGE SCALE GENOMIC DNA]</scope>
    <source>
        <strain evidence="1">PI 553951</strain>
    </source>
</reference>
<dbReference type="AlphaFoldDB" id="A0AAW1WVP8"/>
<organism evidence="1 2">
    <name type="scientific">Rubus argutus</name>
    <name type="common">Southern blackberry</name>
    <dbReference type="NCBI Taxonomy" id="59490"/>
    <lineage>
        <taxon>Eukaryota</taxon>
        <taxon>Viridiplantae</taxon>
        <taxon>Streptophyta</taxon>
        <taxon>Embryophyta</taxon>
        <taxon>Tracheophyta</taxon>
        <taxon>Spermatophyta</taxon>
        <taxon>Magnoliopsida</taxon>
        <taxon>eudicotyledons</taxon>
        <taxon>Gunneridae</taxon>
        <taxon>Pentapetalae</taxon>
        <taxon>rosids</taxon>
        <taxon>fabids</taxon>
        <taxon>Rosales</taxon>
        <taxon>Rosaceae</taxon>
        <taxon>Rosoideae</taxon>
        <taxon>Rosoideae incertae sedis</taxon>
        <taxon>Rubus</taxon>
    </lineage>
</organism>
<accession>A0AAW1WVP8</accession>
<evidence type="ECO:0000313" key="1">
    <source>
        <dbReference type="EMBL" id="KAK9928895.1"/>
    </source>
</evidence>